<gene>
    <name evidence="6" type="ORF">BDN71DRAFT_1439366</name>
</gene>
<protein>
    <submittedName>
        <fullName evidence="6">Metallo-hydrolase/oxidoreductase</fullName>
    </submittedName>
</protein>
<dbReference type="Gene3D" id="1.10.10.10">
    <property type="entry name" value="Winged helix-like DNA-binding domain superfamily/Winged helix DNA-binding domain"/>
    <property type="match status" value="1"/>
</dbReference>
<comment type="caution">
    <text evidence="6">The sequence shown here is derived from an EMBL/GenBank/DDBJ whole genome shotgun (WGS) entry which is preliminary data.</text>
</comment>
<dbReference type="SMART" id="SM00849">
    <property type="entry name" value="Lactamase_B"/>
    <property type="match status" value="1"/>
</dbReference>
<reference evidence="6" key="1">
    <citation type="submission" date="2020-11" db="EMBL/GenBank/DDBJ databases">
        <authorList>
            <consortium name="DOE Joint Genome Institute"/>
            <person name="Ahrendt S."/>
            <person name="Riley R."/>
            <person name="Andreopoulos W."/>
            <person name="Labutti K."/>
            <person name="Pangilinan J."/>
            <person name="Ruiz-Duenas F.J."/>
            <person name="Barrasa J.M."/>
            <person name="Sanchez-Garcia M."/>
            <person name="Camarero S."/>
            <person name="Miyauchi S."/>
            <person name="Serrano A."/>
            <person name="Linde D."/>
            <person name="Babiker R."/>
            <person name="Drula E."/>
            <person name="Ayuso-Fernandez I."/>
            <person name="Pacheco R."/>
            <person name="Padilla G."/>
            <person name="Ferreira P."/>
            <person name="Barriuso J."/>
            <person name="Kellner H."/>
            <person name="Castanera R."/>
            <person name="Alfaro M."/>
            <person name="Ramirez L."/>
            <person name="Pisabarro A.G."/>
            <person name="Kuo A."/>
            <person name="Tritt A."/>
            <person name="Lipzen A."/>
            <person name="He G."/>
            <person name="Yan M."/>
            <person name="Ng V."/>
            <person name="Cullen D."/>
            <person name="Martin F."/>
            <person name="Rosso M.-N."/>
            <person name="Henrissat B."/>
            <person name="Hibbett D."/>
            <person name="Martinez A.T."/>
            <person name="Grigoriev I.V."/>
        </authorList>
    </citation>
    <scope>NUCLEOTIDE SEQUENCE</scope>
    <source>
        <strain evidence="6">ATCC 90797</strain>
    </source>
</reference>
<keyword evidence="3" id="KW-0378">Hydrolase</keyword>
<evidence type="ECO:0000259" key="5">
    <source>
        <dbReference type="SMART" id="SM00849"/>
    </source>
</evidence>
<keyword evidence="2" id="KW-0479">Metal-binding</keyword>
<dbReference type="SUPFAM" id="SSF56281">
    <property type="entry name" value="Metallo-hydrolase/oxidoreductase"/>
    <property type="match status" value="1"/>
</dbReference>
<dbReference type="InterPro" id="IPR047921">
    <property type="entry name" value="LACTB2-like_MBL-fold"/>
</dbReference>
<dbReference type="InterPro" id="IPR036866">
    <property type="entry name" value="RibonucZ/Hydroxyglut_hydro"/>
</dbReference>
<dbReference type="Gene3D" id="3.60.15.10">
    <property type="entry name" value="Ribonuclease Z/Hydroxyacylglutathione hydrolase-like"/>
    <property type="match status" value="1"/>
</dbReference>
<dbReference type="PANTHER" id="PTHR23131">
    <property type="entry name" value="ENDORIBONUCLEASE LACTB2"/>
    <property type="match status" value="1"/>
</dbReference>
<comment type="similarity">
    <text evidence="1">Belongs to the metallo-beta-lactamase superfamily. Glyoxalase II family.</text>
</comment>
<evidence type="ECO:0000313" key="7">
    <source>
        <dbReference type="Proteomes" id="UP000807025"/>
    </source>
</evidence>
<evidence type="ECO:0000256" key="1">
    <source>
        <dbReference type="ARBA" id="ARBA00006759"/>
    </source>
</evidence>
<dbReference type="InterPro" id="IPR050662">
    <property type="entry name" value="Sec-metab_biosynth-thioest"/>
</dbReference>
<dbReference type="GO" id="GO:0044550">
    <property type="term" value="P:secondary metabolite biosynthetic process"/>
    <property type="evidence" value="ECO:0007669"/>
    <property type="project" value="TreeGrafter"/>
</dbReference>
<dbReference type="OrthoDB" id="17458at2759"/>
<dbReference type="GO" id="GO:0016787">
    <property type="term" value="F:hydrolase activity"/>
    <property type="evidence" value="ECO:0007669"/>
    <property type="project" value="UniProtKB-KW"/>
</dbReference>
<dbReference type="Pfam" id="PF00753">
    <property type="entry name" value="Lactamase_B"/>
    <property type="match status" value="1"/>
</dbReference>
<keyword evidence="7" id="KW-1185">Reference proteome</keyword>
<evidence type="ECO:0000256" key="3">
    <source>
        <dbReference type="ARBA" id="ARBA00022801"/>
    </source>
</evidence>
<keyword evidence="4" id="KW-0862">Zinc</keyword>
<evidence type="ECO:0000256" key="2">
    <source>
        <dbReference type="ARBA" id="ARBA00022723"/>
    </source>
</evidence>
<dbReference type="Pfam" id="PF17778">
    <property type="entry name" value="WHD_BLACT"/>
    <property type="match status" value="1"/>
</dbReference>
<dbReference type="CDD" id="cd07722">
    <property type="entry name" value="LACTB2-like_MBL-fold"/>
    <property type="match status" value="1"/>
</dbReference>
<organism evidence="6 7">
    <name type="scientific">Pleurotus eryngii</name>
    <name type="common">Boletus of the steppes</name>
    <dbReference type="NCBI Taxonomy" id="5323"/>
    <lineage>
        <taxon>Eukaryota</taxon>
        <taxon>Fungi</taxon>
        <taxon>Dikarya</taxon>
        <taxon>Basidiomycota</taxon>
        <taxon>Agaricomycotina</taxon>
        <taxon>Agaricomycetes</taxon>
        <taxon>Agaricomycetidae</taxon>
        <taxon>Agaricales</taxon>
        <taxon>Pleurotineae</taxon>
        <taxon>Pleurotaceae</taxon>
        <taxon>Pleurotus</taxon>
    </lineage>
</organism>
<dbReference type="InterPro" id="IPR036388">
    <property type="entry name" value="WH-like_DNA-bd_sf"/>
</dbReference>
<proteinExistence type="inferred from homology"/>
<evidence type="ECO:0000313" key="6">
    <source>
        <dbReference type="EMBL" id="KAF9501115.1"/>
    </source>
</evidence>
<dbReference type="InterPro" id="IPR041516">
    <property type="entry name" value="LACTB2_WH"/>
</dbReference>
<dbReference type="InterPro" id="IPR001279">
    <property type="entry name" value="Metallo-B-lactamas"/>
</dbReference>
<evidence type="ECO:0000256" key="4">
    <source>
        <dbReference type="ARBA" id="ARBA00022833"/>
    </source>
</evidence>
<dbReference type="PANTHER" id="PTHR23131:SF0">
    <property type="entry name" value="ENDORIBONUCLEASE LACTB2"/>
    <property type="match status" value="1"/>
</dbReference>
<accession>A0A9P6DKS9</accession>
<name>A0A9P6DKS9_PLEER</name>
<dbReference type="AlphaFoldDB" id="A0A9P6DKS9"/>
<dbReference type="Proteomes" id="UP000807025">
    <property type="component" value="Unassembled WGS sequence"/>
</dbReference>
<feature type="domain" description="Metallo-beta-lactamase" evidence="5">
    <location>
        <begin position="32"/>
        <end position="243"/>
    </location>
</feature>
<sequence>MDKLETLGSVTRLSERVVRVLGQNPGKFTLQGTNTYLIGKKNPYILIDTGEGRPEYVPVLESALRDGAKLDSPQDQDVSDIIISHWHHDHTDGLPSVVEILRKLWKERNGDAPFKPPRVHKFPAPASATVSPHTANTLPSIIASLPPGSYAPSTSGDAFHDLSHGQSIAAPSSTLHVLHTPGHTVDSICLYVQEDKALYTADTILGQGTAVFEDLASYISSLQSLLEFGKSEGRDFASLYPGHGPVVPDGAGLISTYIKHRLEREEQIVQVLKGVVPAEERTTPPQSATTWNIVSVIYAAYPESLWAPAAHSVDLHLKKLEKDGKVKKLGGEGKDTNWRLL</sequence>
<dbReference type="EMBL" id="MU154524">
    <property type="protein sequence ID" value="KAF9501115.1"/>
    <property type="molecule type" value="Genomic_DNA"/>
</dbReference>
<dbReference type="GO" id="GO:0046872">
    <property type="term" value="F:metal ion binding"/>
    <property type="evidence" value="ECO:0007669"/>
    <property type="project" value="UniProtKB-KW"/>
</dbReference>